<sequence length="220" mass="23278">MHTQLPLTALFAVLATATSTPNLHPKPYHSTGRITTRSTEVTANQILAICPKSATCNNAPAAGECATAAAAAPFISDAFITYGIDSAAEQAALISLMAFETGDFKYNRNHYPGVPGQGTRNMQSPIFNEKYASSISEFSPAYASAKGNVTAVLDLLLSDGKYDFGSAAWFLTTQCSQAVRAELQSGSLSGWQGYISECVGTSVTDDRKGYWDKAVKALGV</sequence>
<dbReference type="EMBL" id="EQ962660">
    <property type="protein sequence ID" value="EED12449.1"/>
    <property type="molecule type" value="Genomic_DNA"/>
</dbReference>
<keyword evidence="1" id="KW-0732">Signal</keyword>
<dbReference type="AlphaFoldDB" id="B8MS44"/>
<gene>
    <name evidence="2" type="ORF">TSTA_004890</name>
</gene>
<protein>
    <submittedName>
        <fullName evidence="2">Uncharacterized protein</fullName>
    </submittedName>
</protein>
<dbReference type="GeneID" id="8104473"/>
<keyword evidence="3" id="KW-1185">Reference proteome</keyword>
<evidence type="ECO:0000313" key="2">
    <source>
        <dbReference type="EMBL" id="EED12449.1"/>
    </source>
</evidence>
<accession>B8MS44</accession>
<name>B8MS44_TALSN</name>
<reference evidence="3" key="1">
    <citation type="journal article" date="2015" name="Genome Announc.">
        <title>Genome sequence of the AIDS-associated pathogen Penicillium marneffei (ATCC18224) and its near taxonomic relative Talaromyces stipitatus (ATCC10500).</title>
        <authorList>
            <person name="Nierman W.C."/>
            <person name="Fedorova-Abrams N.D."/>
            <person name="Andrianopoulos A."/>
        </authorList>
    </citation>
    <scope>NUCLEOTIDE SEQUENCE [LARGE SCALE GENOMIC DNA]</scope>
    <source>
        <strain evidence="3">ATCC 10500 / CBS 375.48 / QM 6759 / NRRL 1006</strain>
    </source>
</reference>
<dbReference type="OrthoDB" id="2349272at2759"/>
<evidence type="ECO:0000256" key="1">
    <source>
        <dbReference type="SAM" id="SignalP"/>
    </source>
</evidence>
<evidence type="ECO:0000313" key="3">
    <source>
        <dbReference type="Proteomes" id="UP000001745"/>
    </source>
</evidence>
<feature type="chain" id="PRO_5002877676" evidence="1">
    <location>
        <begin position="20"/>
        <end position="220"/>
    </location>
</feature>
<dbReference type="HOGENOM" id="CLU_071125_1_0_1"/>
<dbReference type="PhylomeDB" id="B8MS44"/>
<feature type="signal peptide" evidence="1">
    <location>
        <begin position="1"/>
        <end position="19"/>
    </location>
</feature>
<dbReference type="eggNOG" id="ENOG502SPR5">
    <property type="taxonomic scope" value="Eukaryota"/>
</dbReference>
<dbReference type="Proteomes" id="UP000001745">
    <property type="component" value="Unassembled WGS sequence"/>
</dbReference>
<organism evidence="2 3">
    <name type="scientific">Talaromyces stipitatus (strain ATCC 10500 / CBS 375.48 / QM 6759 / NRRL 1006)</name>
    <name type="common">Penicillium stipitatum</name>
    <dbReference type="NCBI Taxonomy" id="441959"/>
    <lineage>
        <taxon>Eukaryota</taxon>
        <taxon>Fungi</taxon>
        <taxon>Dikarya</taxon>
        <taxon>Ascomycota</taxon>
        <taxon>Pezizomycotina</taxon>
        <taxon>Eurotiomycetes</taxon>
        <taxon>Eurotiomycetidae</taxon>
        <taxon>Eurotiales</taxon>
        <taxon>Trichocomaceae</taxon>
        <taxon>Talaromyces</taxon>
        <taxon>Talaromyces sect. Talaromyces</taxon>
    </lineage>
</organism>
<dbReference type="RefSeq" id="XP_002488103.1">
    <property type="nucleotide sequence ID" value="XM_002488058.1"/>
</dbReference>
<dbReference type="OMA" id="GSGPWFY"/>
<dbReference type="InParanoid" id="B8MS44"/>
<proteinExistence type="predicted"/>
<dbReference type="VEuPathDB" id="FungiDB:TSTA_004890"/>